<sequence>MKSQMGGRVEEGLCLVISYQKLAQVSRVRAPASTCLVARFIGYQHIAQVRQSTHAQQENEAILHALGRISDTATCWRGISVCSILAQMMDLINTSPFLG</sequence>
<reference evidence="1 2" key="1">
    <citation type="journal article" date="2019" name="Nat. Plants">
        <title>Genome sequencing of Musa balbisiana reveals subgenome evolution and function divergence in polyploid bananas.</title>
        <authorList>
            <person name="Yao X."/>
        </authorList>
    </citation>
    <scope>NUCLEOTIDE SEQUENCE [LARGE SCALE GENOMIC DNA]</scope>
    <source>
        <strain evidence="2">cv. DH-PKW</strain>
        <tissue evidence="1">Leaves</tissue>
    </source>
</reference>
<proteinExistence type="predicted"/>
<evidence type="ECO:0000313" key="2">
    <source>
        <dbReference type="Proteomes" id="UP000317650"/>
    </source>
</evidence>
<accession>A0A4S8K6T3</accession>
<dbReference type="Proteomes" id="UP000317650">
    <property type="component" value="Chromosome 8"/>
</dbReference>
<name>A0A4S8K6T3_MUSBA</name>
<keyword evidence="2" id="KW-1185">Reference proteome</keyword>
<comment type="caution">
    <text evidence="1">The sequence shown here is derived from an EMBL/GenBank/DDBJ whole genome shotgun (WGS) entry which is preliminary data.</text>
</comment>
<dbReference type="EMBL" id="PYDT01000002">
    <property type="protein sequence ID" value="THU70631.1"/>
    <property type="molecule type" value="Genomic_DNA"/>
</dbReference>
<evidence type="ECO:0000313" key="1">
    <source>
        <dbReference type="EMBL" id="THU70631.1"/>
    </source>
</evidence>
<organism evidence="1 2">
    <name type="scientific">Musa balbisiana</name>
    <name type="common">Banana</name>
    <dbReference type="NCBI Taxonomy" id="52838"/>
    <lineage>
        <taxon>Eukaryota</taxon>
        <taxon>Viridiplantae</taxon>
        <taxon>Streptophyta</taxon>
        <taxon>Embryophyta</taxon>
        <taxon>Tracheophyta</taxon>
        <taxon>Spermatophyta</taxon>
        <taxon>Magnoliopsida</taxon>
        <taxon>Liliopsida</taxon>
        <taxon>Zingiberales</taxon>
        <taxon>Musaceae</taxon>
        <taxon>Musa</taxon>
    </lineage>
</organism>
<protein>
    <submittedName>
        <fullName evidence="1">Uncharacterized protein</fullName>
    </submittedName>
</protein>
<gene>
    <name evidence="1" type="ORF">C4D60_Mb08t27020</name>
</gene>
<dbReference type="AlphaFoldDB" id="A0A4S8K6T3"/>